<evidence type="ECO:0000313" key="3">
    <source>
        <dbReference type="EMBL" id="JAA55949.1"/>
    </source>
</evidence>
<evidence type="ECO:0000256" key="1">
    <source>
        <dbReference type="SAM" id="MobiDB-lite"/>
    </source>
</evidence>
<evidence type="ECO:0008006" key="4">
    <source>
        <dbReference type="Google" id="ProtNLM"/>
    </source>
</evidence>
<sequence length="67" mass="7260">MAKFCASNILVILTVFAVLSTLQQEVEAIPFARRGVPMSSASLRARRHARSGNYSTPPCSTPRPSRG</sequence>
<keyword evidence="2" id="KW-0732">Signal</keyword>
<accession>L7LYK9</accession>
<dbReference type="EMBL" id="GACK01009085">
    <property type="protein sequence ID" value="JAA55949.1"/>
    <property type="molecule type" value="mRNA"/>
</dbReference>
<feature type="region of interest" description="Disordered" evidence="1">
    <location>
        <begin position="42"/>
        <end position="67"/>
    </location>
</feature>
<feature type="chain" id="PRO_5003980560" description="Secreted peptide" evidence="2">
    <location>
        <begin position="29"/>
        <end position="67"/>
    </location>
</feature>
<dbReference type="AlphaFoldDB" id="L7LYK9"/>
<proteinExistence type="evidence at transcript level"/>
<feature type="compositionally biased region" description="Low complexity" evidence="1">
    <location>
        <begin position="55"/>
        <end position="67"/>
    </location>
</feature>
<feature type="signal peptide" evidence="2">
    <location>
        <begin position="1"/>
        <end position="28"/>
    </location>
</feature>
<organism evidence="3">
    <name type="scientific">Rhipicephalus pulchellus</name>
    <name type="common">Yellow backed tick</name>
    <name type="synonym">Dermacentor pulchellus</name>
    <dbReference type="NCBI Taxonomy" id="72859"/>
    <lineage>
        <taxon>Eukaryota</taxon>
        <taxon>Metazoa</taxon>
        <taxon>Ecdysozoa</taxon>
        <taxon>Arthropoda</taxon>
        <taxon>Chelicerata</taxon>
        <taxon>Arachnida</taxon>
        <taxon>Acari</taxon>
        <taxon>Parasitiformes</taxon>
        <taxon>Ixodida</taxon>
        <taxon>Ixodoidea</taxon>
        <taxon>Ixodidae</taxon>
        <taxon>Rhipicephalinae</taxon>
        <taxon>Rhipicephalus</taxon>
        <taxon>Rhipicephalus</taxon>
    </lineage>
</organism>
<reference evidence="3" key="2">
    <citation type="journal article" date="2015" name="J. Proteomics">
        <title>Sexual differences in the sialomes of the zebra tick, Rhipicephalus pulchellus.</title>
        <authorList>
            <person name="Tan A.W."/>
            <person name="Francischetti I.M."/>
            <person name="Slovak M."/>
            <person name="Kini R.M."/>
            <person name="Ribeiro J.M."/>
        </authorList>
    </citation>
    <scope>NUCLEOTIDE SEQUENCE</scope>
    <source>
        <tissue evidence="3">Salivary gland</tissue>
    </source>
</reference>
<protein>
    <recommendedName>
        <fullName evidence="4">Secreted peptide</fullName>
    </recommendedName>
</protein>
<name>L7LYK9_RHIPC</name>
<reference evidence="3" key="1">
    <citation type="submission" date="2012-11" db="EMBL/GenBank/DDBJ databases">
        <authorList>
            <person name="Lucero-Rivera Y.E."/>
            <person name="Tovar-Ramirez D."/>
        </authorList>
    </citation>
    <scope>NUCLEOTIDE SEQUENCE</scope>
    <source>
        <tissue evidence="3">Salivary gland</tissue>
    </source>
</reference>
<evidence type="ECO:0000256" key="2">
    <source>
        <dbReference type="SAM" id="SignalP"/>
    </source>
</evidence>